<evidence type="ECO:0000313" key="1">
    <source>
        <dbReference type="EMBL" id="OGK40461.1"/>
    </source>
</evidence>
<organism evidence="1 2">
    <name type="scientific">Candidatus Roizmanbacteria bacterium RIFCSPHIGHO2_12_FULL_44_10</name>
    <dbReference type="NCBI Taxonomy" id="1802054"/>
    <lineage>
        <taxon>Bacteria</taxon>
        <taxon>Candidatus Roizmaniibacteriota</taxon>
    </lineage>
</organism>
<reference evidence="1 2" key="1">
    <citation type="journal article" date="2016" name="Nat. Commun.">
        <title>Thousands of microbial genomes shed light on interconnected biogeochemical processes in an aquifer system.</title>
        <authorList>
            <person name="Anantharaman K."/>
            <person name="Brown C.T."/>
            <person name="Hug L.A."/>
            <person name="Sharon I."/>
            <person name="Castelle C.J."/>
            <person name="Probst A.J."/>
            <person name="Thomas B.C."/>
            <person name="Singh A."/>
            <person name="Wilkins M.J."/>
            <person name="Karaoz U."/>
            <person name="Brodie E.L."/>
            <person name="Williams K.H."/>
            <person name="Hubbard S.S."/>
            <person name="Banfield J.F."/>
        </authorList>
    </citation>
    <scope>NUCLEOTIDE SEQUENCE [LARGE SCALE GENOMIC DNA]</scope>
</reference>
<sequence length="240" mass="26147">MPKDFIQPSPEDLLKGMLVAHSPDELNDIAKDIAYGAAELLLRDEIDCFEHKEGFFEMAERVYVQNGEPKLEDVELGMHEATCQSPVCQRISQVYFDDLRSSTPDDSARIAKLLADLKVELVTGKPRPELEGEPSGVYDSDTGKVLPIAKAVEITDLCERGIIGADIALLTYVVAHRGVRVDIKQGLPGTVVVGASYFLETNGIFQPDNPSLIGKAASMGIDPRILHELAFANAPALDTQ</sequence>
<dbReference type="Proteomes" id="UP000179024">
    <property type="component" value="Unassembled WGS sequence"/>
</dbReference>
<evidence type="ECO:0000313" key="2">
    <source>
        <dbReference type="Proteomes" id="UP000179024"/>
    </source>
</evidence>
<dbReference type="EMBL" id="MGAE01000004">
    <property type="protein sequence ID" value="OGK40461.1"/>
    <property type="molecule type" value="Genomic_DNA"/>
</dbReference>
<accession>A0A1F7IAR8</accession>
<gene>
    <name evidence="1" type="ORF">A3F34_03165</name>
</gene>
<proteinExistence type="predicted"/>
<comment type="caution">
    <text evidence="1">The sequence shown here is derived from an EMBL/GenBank/DDBJ whole genome shotgun (WGS) entry which is preliminary data.</text>
</comment>
<name>A0A1F7IAR8_9BACT</name>
<protein>
    <submittedName>
        <fullName evidence="1">Uncharacterized protein</fullName>
    </submittedName>
</protein>
<dbReference type="AlphaFoldDB" id="A0A1F7IAR8"/>